<name>A0ABR0NEN5_GOSAR</name>
<accession>A0ABR0NEN5</accession>
<dbReference type="Pfam" id="PF10536">
    <property type="entry name" value="PMD"/>
    <property type="match status" value="1"/>
</dbReference>
<organism evidence="2 3">
    <name type="scientific">Gossypium arboreum</name>
    <name type="common">Tree cotton</name>
    <name type="synonym">Gossypium nanking</name>
    <dbReference type="NCBI Taxonomy" id="29729"/>
    <lineage>
        <taxon>Eukaryota</taxon>
        <taxon>Viridiplantae</taxon>
        <taxon>Streptophyta</taxon>
        <taxon>Embryophyta</taxon>
        <taxon>Tracheophyta</taxon>
        <taxon>Spermatophyta</taxon>
        <taxon>Magnoliopsida</taxon>
        <taxon>eudicotyledons</taxon>
        <taxon>Gunneridae</taxon>
        <taxon>Pentapetalae</taxon>
        <taxon>rosids</taxon>
        <taxon>malvids</taxon>
        <taxon>Malvales</taxon>
        <taxon>Malvaceae</taxon>
        <taxon>Malvoideae</taxon>
        <taxon>Gossypium</taxon>
    </lineage>
</organism>
<dbReference type="PANTHER" id="PTHR46033:SF8">
    <property type="entry name" value="PROTEIN MAINTENANCE OF MERISTEMS-LIKE"/>
    <property type="match status" value="1"/>
</dbReference>
<gene>
    <name evidence="2" type="ORF">PVK06_034586</name>
</gene>
<dbReference type="PANTHER" id="PTHR46033">
    <property type="entry name" value="PROTEIN MAIN-LIKE 2"/>
    <property type="match status" value="1"/>
</dbReference>
<comment type="caution">
    <text evidence="2">The sequence shown here is derived from an EMBL/GenBank/DDBJ whole genome shotgun (WGS) entry which is preliminary data.</text>
</comment>
<evidence type="ECO:0000313" key="2">
    <source>
        <dbReference type="EMBL" id="KAK5793440.1"/>
    </source>
</evidence>
<dbReference type="Proteomes" id="UP001358586">
    <property type="component" value="Chromosome 10"/>
</dbReference>
<evidence type="ECO:0000259" key="1">
    <source>
        <dbReference type="Pfam" id="PF10536"/>
    </source>
</evidence>
<sequence>MYKPNLSARALRVIEQHLQEARFLHVSRMLEGTKLESALISALVERWRANTHAFHLSCSESIITLEDIALQLGLLVDGAIVMRIVDVGNWSTICDQLFGKVPNKFSGSQI</sequence>
<dbReference type="EMBL" id="JARKNE010000010">
    <property type="protein sequence ID" value="KAK5793440.1"/>
    <property type="molecule type" value="Genomic_DNA"/>
</dbReference>
<feature type="domain" description="Aminotransferase-like plant mobile" evidence="1">
    <location>
        <begin position="30"/>
        <end position="104"/>
    </location>
</feature>
<reference evidence="2 3" key="1">
    <citation type="submission" date="2023-03" db="EMBL/GenBank/DDBJ databases">
        <title>WGS of Gossypium arboreum.</title>
        <authorList>
            <person name="Yu D."/>
        </authorList>
    </citation>
    <scope>NUCLEOTIDE SEQUENCE [LARGE SCALE GENOMIC DNA]</scope>
    <source>
        <tissue evidence="2">Leaf</tissue>
    </source>
</reference>
<keyword evidence="3" id="KW-1185">Reference proteome</keyword>
<dbReference type="InterPro" id="IPR019557">
    <property type="entry name" value="AminoTfrase-like_pln_mobile"/>
</dbReference>
<proteinExistence type="predicted"/>
<protein>
    <recommendedName>
        <fullName evidence="1">Aminotransferase-like plant mobile domain-containing protein</fullName>
    </recommendedName>
</protein>
<dbReference type="InterPro" id="IPR044824">
    <property type="entry name" value="MAIN-like"/>
</dbReference>
<evidence type="ECO:0000313" key="3">
    <source>
        <dbReference type="Proteomes" id="UP001358586"/>
    </source>
</evidence>